<feature type="domain" description="Nucleoside transporter/FeoB GTPase Gate" evidence="2">
    <location>
        <begin position="182"/>
        <end position="270"/>
    </location>
</feature>
<feature type="transmembrane region" description="Helical" evidence="1">
    <location>
        <begin position="181"/>
        <end position="202"/>
    </location>
</feature>
<comment type="caution">
    <text evidence="3">The sequence shown here is derived from an EMBL/GenBank/DDBJ whole genome shotgun (WGS) entry which is preliminary data.</text>
</comment>
<dbReference type="EMBL" id="VTPU01000001">
    <property type="protein sequence ID" value="TZG41326.1"/>
    <property type="molecule type" value="Genomic_DNA"/>
</dbReference>
<dbReference type="InterPro" id="IPR011642">
    <property type="entry name" value="Gate_dom"/>
</dbReference>
<feature type="transmembrane region" description="Helical" evidence="1">
    <location>
        <begin position="287"/>
        <end position="305"/>
    </location>
</feature>
<dbReference type="Proteomes" id="UP000324260">
    <property type="component" value="Unassembled WGS sequence"/>
</dbReference>
<gene>
    <name evidence="3" type="ORF">FZZ93_01280</name>
</gene>
<feature type="transmembrane region" description="Helical" evidence="1">
    <location>
        <begin position="91"/>
        <end position="110"/>
    </location>
</feature>
<keyword evidence="4" id="KW-1185">Reference proteome</keyword>
<keyword evidence="1" id="KW-0812">Transmembrane</keyword>
<feature type="transmembrane region" description="Helical" evidence="1">
    <location>
        <begin position="20"/>
        <end position="43"/>
    </location>
</feature>
<protein>
    <recommendedName>
        <fullName evidence="2">Nucleoside transporter/FeoB GTPase Gate domain-containing protein</fullName>
    </recommendedName>
</protein>
<evidence type="ECO:0000313" key="3">
    <source>
        <dbReference type="EMBL" id="TZG41326.1"/>
    </source>
</evidence>
<proteinExistence type="predicted"/>
<keyword evidence="1" id="KW-1133">Transmembrane helix</keyword>
<accession>A0A5D9DBZ6</accession>
<evidence type="ECO:0000313" key="4">
    <source>
        <dbReference type="Proteomes" id="UP000324260"/>
    </source>
</evidence>
<dbReference type="AlphaFoldDB" id="A0A5D9DBZ6"/>
<keyword evidence="1" id="KW-0472">Membrane</keyword>
<feature type="transmembrane region" description="Helical" evidence="1">
    <location>
        <begin position="256"/>
        <end position="281"/>
    </location>
</feature>
<dbReference type="Pfam" id="PF07670">
    <property type="entry name" value="Gate"/>
    <property type="match status" value="1"/>
</dbReference>
<evidence type="ECO:0000256" key="1">
    <source>
        <dbReference type="SAM" id="Phobius"/>
    </source>
</evidence>
<sequence>MYIRRCASAGWKLLRDAFFVYVTLLKVLIPALLVVKGLEWLGAIEWLGEMLSPLMGWLGLPDAMGVVWAATLLTNIFTGLVVFFEVAGDTSLSVAQVTVLGVLMLVGHSLPVEGAVAKRAGVPWWVTVALRLGGALVLGGILHWIYSTGGLLQETAEIAWRPTAAPEGVLAWGVSQLRTLAMVYLIILALMVLLAVLRHLGLERLIHLALTPLLRVLGIGRSAANTTVIGFTLGLSYGAGLLIRDVDAGVMSRRDSFLAICFLGLCHSVIEDTLLILLLGADLTGVLWARLLFACLVIAVLSRWPDGWRPARWGRARV</sequence>
<dbReference type="OrthoDB" id="9797308at2"/>
<name>A0A5D9DBZ6_HALER</name>
<feature type="transmembrane region" description="Helical" evidence="1">
    <location>
        <begin position="222"/>
        <end position="244"/>
    </location>
</feature>
<feature type="transmembrane region" description="Helical" evidence="1">
    <location>
        <begin position="63"/>
        <end position="84"/>
    </location>
</feature>
<dbReference type="RefSeq" id="WP_149320520.1">
    <property type="nucleotide sequence ID" value="NZ_JARWAH010000001.1"/>
</dbReference>
<organism evidence="3 4">
    <name type="scientific">Halomonas eurihalina</name>
    <dbReference type="NCBI Taxonomy" id="42566"/>
    <lineage>
        <taxon>Bacteria</taxon>
        <taxon>Pseudomonadati</taxon>
        <taxon>Pseudomonadota</taxon>
        <taxon>Gammaproteobacteria</taxon>
        <taxon>Oceanospirillales</taxon>
        <taxon>Halomonadaceae</taxon>
        <taxon>Halomonas</taxon>
    </lineage>
</organism>
<feature type="transmembrane region" description="Helical" evidence="1">
    <location>
        <begin position="122"/>
        <end position="146"/>
    </location>
</feature>
<reference evidence="3 4" key="1">
    <citation type="submission" date="2019-08" db="EMBL/GenBank/DDBJ databases">
        <title>Draft Genome Sequence of Halomonas eurihalina Isolated from Preserved Hide-surface.</title>
        <authorList>
            <person name="Hussain S.A."/>
            <person name="Xu A."/>
            <person name="Sarker M."/>
            <person name="Sommers C."/>
        </authorList>
    </citation>
    <scope>NUCLEOTIDE SEQUENCE [LARGE SCALE GENOMIC DNA]</scope>
    <source>
        <strain evidence="3 4">MS1</strain>
    </source>
</reference>
<evidence type="ECO:0000259" key="2">
    <source>
        <dbReference type="Pfam" id="PF07670"/>
    </source>
</evidence>